<name>A0A409XAS2_9AGAR</name>
<comment type="caution">
    <text evidence="1">The sequence shown here is derived from an EMBL/GenBank/DDBJ whole genome shotgun (WGS) entry which is preliminary data.</text>
</comment>
<dbReference type="Pfam" id="PF26113">
    <property type="entry name" value="GH16_XgeA"/>
    <property type="match status" value="1"/>
</dbReference>
<accession>A0A409XAS2</accession>
<evidence type="ECO:0000313" key="2">
    <source>
        <dbReference type="Proteomes" id="UP000284706"/>
    </source>
</evidence>
<organism evidence="1 2">
    <name type="scientific">Gymnopilus dilepis</name>
    <dbReference type="NCBI Taxonomy" id="231916"/>
    <lineage>
        <taxon>Eukaryota</taxon>
        <taxon>Fungi</taxon>
        <taxon>Dikarya</taxon>
        <taxon>Basidiomycota</taxon>
        <taxon>Agaricomycotina</taxon>
        <taxon>Agaricomycetes</taxon>
        <taxon>Agaricomycetidae</taxon>
        <taxon>Agaricales</taxon>
        <taxon>Agaricineae</taxon>
        <taxon>Hymenogastraceae</taxon>
        <taxon>Gymnopilus</taxon>
    </lineage>
</organism>
<proteinExistence type="predicted"/>
<dbReference type="Proteomes" id="UP000284706">
    <property type="component" value="Unassembled WGS sequence"/>
</dbReference>
<dbReference type="InParanoid" id="A0A409XAS2"/>
<gene>
    <name evidence="1" type="ORF">CVT26_005338</name>
</gene>
<protein>
    <submittedName>
        <fullName evidence="1">Uncharacterized protein</fullName>
    </submittedName>
</protein>
<dbReference type="OrthoDB" id="192832at2759"/>
<feature type="non-terminal residue" evidence="1">
    <location>
        <position position="1"/>
    </location>
</feature>
<dbReference type="AlphaFoldDB" id="A0A409XAS2"/>
<dbReference type="Gene3D" id="2.60.120.200">
    <property type="match status" value="1"/>
</dbReference>
<keyword evidence="2" id="KW-1185">Reference proteome</keyword>
<sequence>GIPVAYFPNTSCDFETHFEEHNIVINLTLCGDWAGTAYPPTCPSTCVDHVNNDPQAFEEAFFEFVSIRVYEPLV</sequence>
<reference evidence="1 2" key="1">
    <citation type="journal article" date="2018" name="Evol. Lett.">
        <title>Horizontal gene cluster transfer increased hallucinogenic mushroom diversity.</title>
        <authorList>
            <person name="Reynolds H.T."/>
            <person name="Vijayakumar V."/>
            <person name="Gluck-Thaler E."/>
            <person name="Korotkin H.B."/>
            <person name="Matheny P.B."/>
            <person name="Slot J.C."/>
        </authorList>
    </citation>
    <scope>NUCLEOTIDE SEQUENCE [LARGE SCALE GENOMIC DNA]</scope>
    <source>
        <strain evidence="1 2">SRW20</strain>
    </source>
</reference>
<evidence type="ECO:0000313" key="1">
    <source>
        <dbReference type="EMBL" id="PPQ87879.1"/>
    </source>
</evidence>
<dbReference type="STRING" id="231916.A0A409XAS2"/>
<dbReference type="EMBL" id="NHYE01003754">
    <property type="protein sequence ID" value="PPQ87879.1"/>
    <property type="molecule type" value="Genomic_DNA"/>
</dbReference>